<sequence>MKKSRNVSVYAAWIAVIAMIIIILGFSSQNGGDSVSASERIVDRIISFLNLDNFFAKNEVLMENRNYIFRKTMHFTEYFILAMLAFNALRFASLSKTKSSILAMLIACLTAVADELYQMTVPGRNSQILDVFIDTAGALAAVLTCLLVFRKKMDKRTDV</sequence>
<dbReference type="Proteomes" id="UP000223596">
    <property type="component" value="Unassembled WGS sequence"/>
</dbReference>
<dbReference type="InterPro" id="IPR006976">
    <property type="entry name" value="VanZ-like"/>
</dbReference>
<feature type="transmembrane region" description="Helical" evidence="1">
    <location>
        <begin position="131"/>
        <end position="149"/>
    </location>
</feature>
<feature type="transmembrane region" description="Helical" evidence="1">
    <location>
        <begin position="101"/>
        <end position="119"/>
    </location>
</feature>
<dbReference type="NCBIfam" id="NF037970">
    <property type="entry name" value="vanZ_1"/>
    <property type="match status" value="1"/>
</dbReference>
<dbReference type="PANTHER" id="PTHR28008:SF1">
    <property type="entry name" value="DOMAIN PROTEIN, PUTATIVE (AFU_ORTHOLOGUE AFUA_3G10980)-RELATED"/>
    <property type="match status" value="1"/>
</dbReference>
<evidence type="ECO:0000313" key="3">
    <source>
        <dbReference type="EMBL" id="PFH02179.1"/>
    </source>
</evidence>
<dbReference type="Pfam" id="PF04892">
    <property type="entry name" value="VanZ"/>
    <property type="match status" value="1"/>
</dbReference>
<keyword evidence="1" id="KW-1133">Transmembrane helix</keyword>
<gene>
    <name evidence="3" type="ORF">M972_11945</name>
</gene>
<dbReference type="PIRSF" id="PIRSF019083">
    <property type="entry name" value="UCP019083_VanZ"/>
    <property type="match status" value="1"/>
</dbReference>
<dbReference type="PANTHER" id="PTHR28008">
    <property type="entry name" value="DOMAIN PROTEIN, PUTATIVE (AFU_ORTHOLOGUE AFUA_3G10980)-RELATED"/>
    <property type="match status" value="1"/>
</dbReference>
<evidence type="ECO:0000259" key="2">
    <source>
        <dbReference type="Pfam" id="PF04892"/>
    </source>
</evidence>
<proteinExistence type="predicted"/>
<feature type="transmembrane region" description="Helical" evidence="1">
    <location>
        <begin position="72"/>
        <end position="89"/>
    </location>
</feature>
<name>A0AB36TE35_ACETH</name>
<dbReference type="InterPro" id="IPR016747">
    <property type="entry name" value="Phosphotransbutyrylase"/>
</dbReference>
<comment type="caution">
    <text evidence="3">The sequence shown here is derived from an EMBL/GenBank/DDBJ whole genome shotgun (WGS) entry which is preliminary data.</text>
</comment>
<dbReference type="AlphaFoldDB" id="A0AB36TE35"/>
<evidence type="ECO:0000313" key="4">
    <source>
        <dbReference type="Proteomes" id="UP000223596"/>
    </source>
</evidence>
<keyword evidence="1" id="KW-0472">Membrane</keyword>
<feature type="transmembrane region" description="Helical" evidence="1">
    <location>
        <begin position="7"/>
        <end position="26"/>
    </location>
</feature>
<keyword evidence="1" id="KW-0812">Transmembrane</keyword>
<dbReference type="EMBL" id="PDBW01000001">
    <property type="protein sequence ID" value="PFH02179.1"/>
    <property type="molecule type" value="Genomic_DNA"/>
</dbReference>
<reference evidence="3 4" key="1">
    <citation type="submission" date="2017-09" db="EMBL/GenBank/DDBJ databases">
        <title>Evaluation of Pacific Biosciences Sequencing Technology to Finishing C. thermocellum Genome Sequences.</title>
        <authorList>
            <person name="Brown S."/>
        </authorList>
    </citation>
    <scope>NUCLEOTIDE SEQUENCE [LARGE SCALE GENOMIC DNA]</scope>
    <source>
        <strain evidence="3 4">AD2</strain>
    </source>
</reference>
<evidence type="ECO:0000256" key="1">
    <source>
        <dbReference type="SAM" id="Phobius"/>
    </source>
</evidence>
<organism evidence="3 4">
    <name type="scientific">Acetivibrio thermocellus AD2</name>
    <dbReference type="NCBI Taxonomy" id="1138384"/>
    <lineage>
        <taxon>Bacteria</taxon>
        <taxon>Bacillati</taxon>
        <taxon>Bacillota</taxon>
        <taxon>Clostridia</taxon>
        <taxon>Eubacteriales</taxon>
        <taxon>Oscillospiraceae</taxon>
        <taxon>Acetivibrio</taxon>
    </lineage>
</organism>
<protein>
    <submittedName>
        <fullName evidence="3">VanZ family protein</fullName>
    </submittedName>
</protein>
<feature type="domain" description="VanZ-like" evidence="2">
    <location>
        <begin position="13"/>
        <end position="147"/>
    </location>
</feature>
<accession>A0AB36TE35</accession>